<comment type="caution">
    <text evidence="2">The sequence shown here is derived from an EMBL/GenBank/DDBJ whole genome shotgun (WGS) entry which is preliminary data.</text>
</comment>
<dbReference type="Pfam" id="PF14213">
    <property type="entry name" value="DUF4325"/>
    <property type="match status" value="1"/>
</dbReference>
<dbReference type="RefSeq" id="WP_123377005.1">
    <property type="nucleotide sequence ID" value="NZ_MOBY01000033.1"/>
</dbReference>
<gene>
    <name evidence="2" type="ORF">BK672_28495</name>
</gene>
<evidence type="ECO:0000313" key="3">
    <source>
        <dbReference type="Proteomes" id="UP000283650"/>
    </source>
</evidence>
<feature type="domain" description="DUF4325" evidence="1">
    <location>
        <begin position="29"/>
        <end position="94"/>
    </location>
</feature>
<evidence type="ECO:0000259" key="1">
    <source>
        <dbReference type="Pfam" id="PF14213"/>
    </source>
</evidence>
<accession>A0A423MS65</accession>
<organism evidence="2 3">
    <name type="scientific">Pseudomonas fluorescens</name>
    <dbReference type="NCBI Taxonomy" id="294"/>
    <lineage>
        <taxon>Bacteria</taxon>
        <taxon>Pseudomonadati</taxon>
        <taxon>Pseudomonadota</taxon>
        <taxon>Gammaproteobacteria</taxon>
        <taxon>Pseudomonadales</taxon>
        <taxon>Pseudomonadaceae</taxon>
        <taxon>Pseudomonas</taxon>
    </lineage>
</organism>
<reference evidence="2 3" key="1">
    <citation type="submission" date="2016-10" db="EMBL/GenBank/DDBJ databases">
        <title>Comparative genome analysis of multiple Pseudomonas spp. focuses on biocontrol and plant growth promoting traits.</title>
        <authorList>
            <person name="Tao X.-Y."/>
            <person name="Taylor C.G."/>
        </authorList>
    </citation>
    <scope>NUCLEOTIDE SEQUENCE [LARGE SCALE GENOMIC DNA]</scope>
    <source>
        <strain evidence="2 3">2F9</strain>
    </source>
</reference>
<name>A0A423MS65_PSEFL</name>
<dbReference type="AlphaFoldDB" id="A0A423MS65"/>
<sequence length="109" mass="12344">MNLDEVDVIVGAFSRTPYGRYESDGDYNGARFRDEILAAHFRDDKVKKVNIYLDTVEDGYEYGSSFLEEAFGGLVRVCGIPKEIVLAKINIITAHRDYILEIKDYISGV</sequence>
<dbReference type="Proteomes" id="UP000283650">
    <property type="component" value="Unassembled WGS sequence"/>
</dbReference>
<evidence type="ECO:0000313" key="2">
    <source>
        <dbReference type="EMBL" id="RON88125.1"/>
    </source>
</evidence>
<dbReference type="EMBL" id="MOBY01000033">
    <property type="protein sequence ID" value="RON88125.1"/>
    <property type="molecule type" value="Genomic_DNA"/>
</dbReference>
<dbReference type="InterPro" id="IPR025474">
    <property type="entry name" value="DUF4325"/>
</dbReference>
<proteinExistence type="predicted"/>
<protein>
    <recommendedName>
        <fullName evidence="1">DUF4325 domain-containing protein</fullName>
    </recommendedName>
</protein>